<accession>A0A017SVJ0</accession>
<dbReference type="Proteomes" id="UP000019678">
    <property type="component" value="Unassembled WGS sequence"/>
</dbReference>
<dbReference type="eggNOG" id="COG1287">
    <property type="taxonomic scope" value="Bacteria"/>
</dbReference>
<keyword evidence="1" id="KW-1133">Transmembrane helix</keyword>
<dbReference type="STRING" id="1192034.CAP_0938"/>
<keyword evidence="1" id="KW-0812">Transmembrane</keyword>
<feature type="transmembrane region" description="Helical" evidence="1">
    <location>
        <begin position="88"/>
        <end position="113"/>
    </location>
</feature>
<evidence type="ECO:0000313" key="3">
    <source>
        <dbReference type="Proteomes" id="UP000019678"/>
    </source>
</evidence>
<name>A0A017SVJ0_9BACT</name>
<evidence type="ECO:0000256" key="1">
    <source>
        <dbReference type="SAM" id="Phobius"/>
    </source>
</evidence>
<reference evidence="2 3" key="1">
    <citation type="submission" date="2013-05" db="EMBL/GenBank/DDBJ databases">
        <title>Genome assembly of Chondromyces apiculatus DSM 436.</title>
        <authorList>
            <person name="Sharma G."/>
            <person name="Khatri I."/>
            <person name="Kaur C."/>
            <person name="Mayilraj S."/>
            <person name="Subramanian S."/>
        </authorList>
    </citation>
    <scope>NUCLEOTIDE SEQUENCE [LARGE SCALE GENOMIC DNA]</scope>
    <source>
        <strain evidence="2 3">DSM 436</strain>
    </source>
</reference>
<dbReference type="AlphaFoldDB" id="A0A017SVJ0"/>
<evidence type="ECO:0000313" key="2">
    <source>
        <dbReference type="EMBL" id="EYF00326.1"/>
    </source>
</evidence>
<gene>
    <name evidence="2" type="ORF">CAP_0938</name>
</gene>
<dbReference type="EMBL" id="ASRX01000116">
    <property type="protein sequence ID" value="EYF00326.1"/>
    <property type="molecule type" value="Genomic_DNA"/>
</dbReference>
<feature type="transmembrane region" description="Helical" evidence="1">
    <location>
        <begin position="327"/>
        <end position="347"/>
    </location>
</feature>
<sequence>MRWWWFRLTAVLPVLAGAVAFYAPALRRTGGVWPAPLDDVYIHFAFARSAALGHFSTWIPGNGYSSGGTSLVYPLVLAPGWLVGFRGAWLGLFAALVACVCLVDLIGSARALLDPGAGPSPRLDLGPRPAAGAWSARWIAWIAWSAPLVLLAVPLLDWSFFSGMEIALLGVILGRALVAVRRCEHAAPADRPRAQLRAGLWAALLVATRPELAVLSGALALGVAHAAGAANPYKALARAAVPTAALVLAQAALNRALTGEWGAAGAVRKLITSNPYLTPLDAALEVARNLLALRVQALESALGGPRVAWILPLLGLCAALDRRSRRLGLALLVGAYGALLLACLNATARFQNLRYAAPTLLMLLLAALLGAVALARRGRAASLVAAALLGVASLAPSVWFGRQIDHFARASANIVGQQVEVARRLDARVPRPRRVFLNDAGAIPYLSGLPALDGLGLGGYRGMPFARASVHGVPAVVELIERLDPAERPDVMALYPGWWGGLVEDFGRRVDAVTIEDNVICGAAEKVIYEADWSALGAAPSSPGSARGAAGAPGPRVIDEIDVGDLISEKEHGYAIPAPRGGWSIGAVLEGAPEASGGRRFDAGRVVPEGREESFVVAGGASSGPARLLLRTDGGGPVAIEVLVGGKPPGEGAGRGGDAGALEAHRVEVAPRPEGRWHAVEVSLQDVGRGDRVRIRAVRGAWRSFHAWLLR</sequence>
<feature type="transmembrane region" description="Helical" evidence="1">
    <location>
        <begin position="381"/>
        <end position="401"/>
    </location>
</feature>
<dbReference type="RefSeq" id="WP_044251629.1">
    <property type="nucleotide sequence ID" value="NZ_ASRX01000116.1"/>
</dbReference>
<dbReference type="OrthoDB" id="5481871at2"/>
<feature type="transmembrane region" description="Helical" evidence="1">
    <location>
        <begin position="353"/>
        <end position="374"/>
    </location>
</feature>
<keyword evidence="1" id="KW-0472">Membrane</keyword>
<organism evidence="2 3">
    <name type="scientific">Chondromyces apiculatus DSM 436</name>
    <dbReference type="NCBI Taxonomy" id="1192034"/>
    <lineage>
        <taxon>Bacteria</taxon>
        <taxon>Pseudomonadati</taxon>
        <taxon>Myxococcota</taxon>
        <taxon>Polyangia</taxon>
        <taxon>Polyangiales</taxon>
        <taxon>Polyangiaceae</taxon>
        <taxon>Chondromyces</taxon>
    </lineage>
</organism>
<protein>
    <submittedName>
        <fullName evidence="2">Uncharacterized protein</fullName>
    </submittedName>
</protein>
<keyword evidence="3" id="KW-1185">Reference proteome</keyword>
<comment type="caution">
    <text evidence="2">The sequence shown here is derived from an EMBL/GenBank/DDBJ whole genome shotgun (WGS) entry which is preliminary data.</text>
</comment>
<proteinExistence type="predicted"/>
<feature type="transmembrane region" description="Helical" evidence="1">
    <location>
        <begin position="134"/>
        <end position="153"/>
    </location>
</feature>